<dbReference type="SUPFAM" id="SSF64288">
    <property type="entry name" value="Chorismate lyase-like"/>
    <property type="match status" value="1"/>
</dbReference>
<dbReference type="GO" id="GO:0008813">
    <property type="term" value="F:chorismate lyase activity"/>
    <property type="evidence" value="ECO:0007669"/>
    <property type="project" value="InterPro"/>
</dbReference>
<keyword evidence="2" id="KW-0831">Ubiquinone biosynthesis</keyword>
<dbReference type="GO" id="GO:0006744">
    <property type="term" value="P:ubiquinone biosynthetic process"/>
    <property type="evidence" value="ECO:0007669"/>
    <property type="project" value="UniProtKB-KW"/>
</dbReference>
<keyword evidence="1" id="KW-0963">Cytoplasm</keyword>
<dbReference type="Gene3D" id="3.40.1410.10">
    <property type="entry name" value="Chorismate lyase-like"/>
    <property type="match status" value="1"/>
</dbReference>
<dbReference type="Pfam" id="PF04345">
    <property type="entry name" value="Chor_lyase"/>
    <property type="match status" value="1"/>
</dbReference>
<keyword evidence="5" id="KW-1185">Reference proteome</keyword>
<name>A0A1S1MWM3_9GAMM</name>
<dbReference type="EMBL" id="MKJU01000022">
    <property type="protein sequence ID" value="OHU92151.1"/>
    <property type="molecule type" value="Genomic_DNA"/>
</dbReference>
<sequence length="156" mass="17859">MILNEGSLTALLKSQSDQFRVDVLREQWLASNVLHKDLLGEQCRQIQCREVLLVCDDVARVYAQSWISTQASDLGVRQLGSRPLGEVLFQDESWQRSELEVACVNNLSGYDALLNDLQLPLQRMYARRRVFTNREAKIMVCEVFLPKVNYAAQLAK</sequence>
<proteinExistence type="predicted"/>
<dbReference type="STRING" id="1859457.BET10_07440"/>
<evidence type="ECO:0000313" key="5">
    <source>
        <dbReference type="Proteomes" id="UP000179786"/>
    </source>
</evidence>
<dbReference type="GO" id="GO:0005829">
    <property type="term" value="C:cytosol"/>
    <property type="evidence" value="ECO:0007669"/>
    <property type="project" value="TreeGrafter"/>
</dbReference>
<organism evidence="4 5">
    <name type="scientific">Pseudoalteromonas amylolytica</name>
    <dbReference type="NCBI Taxonomy" id="1859457"/>
    <lineage>
        <taxon>Bacteria</taxon>
        <taxon>Pseudomonadati</taxon>
        <taxon>Pseudomonadota</taxon>
        <taxon>Gammaproteobacteria</taxon>
        <taxon>Alteromonadales</taxon>
        <taxon>Pseudoalteromonadaceae</taxon>
        <taxon>Pseudoalteromonas</taxon>
    </lineage>
</organism>
<evidence type="ECO:0008006" key="6">
    <source>
        <dbReference type="Google" id="ProtNLM"/>
    </source>
</evidence>
<keyword evidence="3" id="KW-0456">Lyase</keyword>
<dbReference type="InterPro" id="IPR007440">
    <property type="entry name" value="Chorismate--pyruvate_lyase"/>
</dbReference>
<evidence type="ECO:0000256" key="2">
    <source>
        <dbReference type="ARBA" id="ARBA00022688"/>
    </source>
</evidence>
<dbReference type="PANTHER" id="PTHR38683">
    <property type="entry name" value="CHORISMATE PYRUVATE-LYASE"/>
    <property type="match status" value="1"/>
</dbReference>
<reference evidence="4 5" key="1">
    <citation type="submission" date="2016-09" db="EMBL/GenBank/DDBJ databases">
        <title>Pseudoalteromonas amylolytica sp. nov., isolated from the surface seawater.</title>
        <authorList>
            <person name="Wu Y.-H."/>
            <person name="Cheng H."/>
            <person name="Jin X.-B."/>
            <person name="Wang C.-S."/>
            <person name="Xu X.-W."/>
        </authorList>
    </citation>
    <scope>NUCLEOTIDE SEQUENCE [LARGE SCALE GENOMIC DNA]</scope>
    <source>
        <strain evidence="4 5">JW1</strain>
    </source>
</reference>
<gene>
    <name evidence="4" type="ORF">BET10_07440</name>
</gene>
<dbReference type="InterPro" id="IPR028978">
    <property type="entry name" value="Chorismate_lyase_/UTRA_dom_sf"/>
</dbReference>
<dbReference type="AlphaFoldDB" id="A0A1S1MWM3"/>
<dbReference type="Proteomes" id="UP000179786">
    <property type="component" value="Unassembled WGS sequence"/>
</dbReference>
<comment type="caution">
    <text evidence="4">The sequence shown here is derived from an EMBL/GenBank/DDBJ whole genome shotgun (WGS) entry which is preliminary data.</text>
</comment>
<protein>
    <recommendedName>
        <fullName evidence="6">Chorismate lyase</fullName>
    </recommendedName>
</protein>
<accession>A0A1S1MWM3</accession>
<evidence type="ECO:0000256" key="3">
    <source>
        <dbReference type="ARBA" id="ARBA00023239"/>
    </source>
</evidence>
<evidence type="ECO:0000313" key="4">
    <source>
        <dbReference type="EMBL" id="OHU92151.1"/>
    </source>
</evidence>
<evidence type="ECO:0000256" key="1">
    <source>
        <dbReference type="ARBA" id="ARBA00022490"/>
    </source>
</evidence>
<dbReference type="PANTHER" id="PTHR38683:SF1">
    <property type="entry name" value="CHORISMATE PYRUVATE-LYASE"/>
    <property type="match status" value="1"/>
</dbReference>